<accession>A0A5C7ASP9</accession>
<reference evidence="1 2" key="1">
    <citation type="submission" date="2019-08" db="EMBL/GenBank/DDBJ databases">
        <title>Genomes sequence of Algoriphagus aquimarinus ACAM450.</title>
        <authorList>
            <person name="Bowman J.P."/>
        </authorList>
    </citation>
    <scope>NUCLEOTIDE SEQUENCE [LARGE SCALE GENOMIC DNA]</scope>
    <source>
        <strain evidence="1 2">ACAM 450</strain>
    </source>
</reference>
<protein>
    <submittedName>
        <fullName evidence="1">Uncharacterized protein</fullName>
    </submittedName>
</protein>
<evidence type="ECO:0000313" key="2">
    <source>
        <dbReference type="Proteomes" id="UP000321935"/>
    </source>
</evidence>
<proteinExistence type="predicted"/>
<dbReference type="RefSeq" id="WP_146918469.1">
    <property type="nucleotide sequence ID" value="NZ_VORW01000009.1"/>
</dbReference>
<comment type="caution">
    <text evidence="1">The sequence shown here is derived from an EMBL/GenBank/DDBJ whole genome shotgun (WGS) entry which is preliminary data.</text>
</comment>
<dbReference type="Proteomes" id="UP000321935">
    <property type="component" value="Unassembled WGS sequence"/>
</dbReference>
<dbReference type="AlphaFoldDB" id="A0A5C7ASP9"/>
<evidence type="ECO:0000313" key="1">
    <source>
        <dbReference type="EMBL" id="TXE08842.1"/>
    </source>
</evidence>
<sequence length="88" mass="10064">MIATVNEPIISYQITKWLVPLRSDQIDSGILRIGVNIEVLTPKTLLSLPSINGTKTGISCLRGKIKRKSEDEINNRINELRNEWERDF</sequence>
<name>A0A5C7ASP9_9BACT</name>
<organism evidence="1 2">
    <name type="scientific">Algoriphagus aquimarinus</name>
    <dbReference type="NCBI Taxonomy" id="237018"/>
    <lineage>
        <taxon>Bacteria</taxon>
        <taxon>Pseudomonadati</taxon>
        <taxon>Bacteroidota</taxon>
        <taxon>Cytophagia</taxon>
        <taxon>Cytophagales</taxon>
        <taxon>Cyclobacteriaceae</taxon>
        <taxon>Algoriphagus</taxon>
    </lineage>
</organism>
<gene>
    <name evidence="1" type="ORF">ESV85_13545</name>
</gene>
<dbReference type="EMBL" id="VORW01000009">
    <property type="protein sequence ID" value="TXE08842.1"/>
    <property type="molecule type" value="Genomic_DNA"/>
</dbReference>